<dbReference type="SMART" id="SM01141">
    <property type="entry name" value="DRY_EERY"/>
    <property type="match status" value="1"/>
</dbReference>
<feature type="compositionally biased region" description="Basic and acidic residues" evidence="3">
    <location>
        <begin position="451"/>
        <end position="464"/>
    </location>
</feature>
<feature type="compositionally biased region" description="Basic residues" evidence="3">
    <location>
        <begin position="514"/>
        <end position="524"/>
    </location>
</feature>
<keyword evidence="2" id="KW-0508">mRNA splicing</keyword>
<evidence type="ECO:0000256" key="2">
    <source>
        <dbReference type="ARBA" id="ARBA00023187"/>
    </source>
</evidence>
<dbReference type="OrthoDB" id="10070965at2759"/>
<evidence type="ECO:0000256" key="3">
    <source>
        <dbReference type="SAM" id="MobiDB-lite"/>
    </source>
</evidence>
<evidence type="ECO:0000259" key="4">
    <source>
        <dbReference type="SMART" id="SM01141"/>
    </source>
</evidence>
<keyword evidence="1" id="KW-0507">mRNA processing</keyword>
<dbReference type="PANTHER" id="PTHR13161:SF4">
    <property type="entry name" value="CLK4-ASSOCIATING SERINE_ARGININE RICH PROTEIN"/>
    <property type="match status" value="1"/>
</dbReference>
<feature type="compositionally biased region" description="Basic and acidic residues" evidence="3">
    <location>
        <begin position="154"/>
        <end position="163"/>
    </location>
</feature>
<evidence type="ECO:0000313" key="6">
    <source>
        <dbReference type="Proteomes" id="UP000835052"/>
    </source>
</evidence>
<gene>
    <name evidence="5" type="ORF">CAUJ_LOCUS5542</name>
</gene>
<dbReference type="EMBL" id="CAJGYM010000011">
    <property type="protein sequence ID" value="CAD6189623.1"/>
    <property type="molecule type" value="Genomic_DNA"/>
</dbReference>
<feature type="compositionally biased region" description="Basic and acidic residues" evidence="3">
    <location>
        <begin position="471"/>
        <end position="481"/>
    </location>
</feature>
<evidence type="ECO:0000313" key="5">
    <source>
        <dbReference type="EMBL" id="CAD6189623.1"/>
    </source>
</evidence>
<feature type="compositionally biased region" description="Acidic residues" evidence="3">
    <location>
        <begin position="190"/>
        <end position="199"/>
    </location>
</feature>
<feature type="compositionally biased region" description="Basic and acidic residues" evidence="3">
    <location>
        <begin position="176"/>
        <end position="189"/>
    </location>
</feature>
<organism evidence="5 6">
    <name type="scientific">Caenorhabditis auriculariae</name>
    <dbReference type="NCBI Taxonomy" id="2777116"/>
    <lineage>
        <taxon>Eukaryota</taxon>
        <taxon>Metazoa</taxon>
        <taxon>Ecdysozoa</taxon>
        <taxon>Nematoda</taxon>
        <taxon>Chromadorea</taxon>
        <taxon>Rhabditida</taxon>
        <taxon>Rhabditina</taxon>
        <taxon>Rhabditomorpha</taxon>
        <taxon>Rhabditoidea</taxon>
        <taxon>Rhabditidae</taxon>
        <taxon>Peloderinae</taxon>
        <taxon>Caenorhabditis</taxon>
    </lineage>
</organism>
<feature type="region of interest" description="Disordered" evidence="3">
    <location>
        <begin position="154"/>
        <end position="199"/>
    </location>
</feature>
<reference evidence="5" key="1">
    <citation type="submission" date="2020-10" db="EMBL/GenBank/DDBJ databases">
        <authorList>
            <person name="Kikuchi T."/>
        </authorList>
    </citation>
    <scope>NUCLEOTIDE SEQUENCE</scope>
    <source>
        <strain evidence="5">NKZ352</strain>
    </source>
</reference>
<evidence type="ECO:0000256" key="1">
    <source>
        <dbReference type="ARBA" id="ARBA00022664"/>
    </source>
</evidence>
<dbReference type="GO" id="GO:0006397">
    <property type="term" value="P:mRNA processing"/>
    <property type="evidence" value="ECO:0007669"/>
    <property type="project" value="UniProtKB-KW"/>
</dbReference>
<dbReference type="GO" id="GO:0008380">
    <property type="term" value="P:RNA splicing"/>
    <property type="evidence" value="ECO:0007669"/>
    <property type="project" value="UniProtKB-KW"/>
</dbReference>
<accession>A0A8S1H2X6</accession>
<dbReference type="Proteomes" id="UP000835052">
    <property type="component" value="Unassembled WGS sequence"/>
</dbReference>
<dbReference type="PANTHER" id="PTHR13161">
    <property type="entry name" value="SPLICING FACTOR SUPPRESSOR OF WHITE APRICOT"/>
    <property type="match status" value="1"/>
</dbReference>
<keyword evidence="6" id="KW-1185">Reference proteome</keyword>
<dbReference type="Pfam" id="PF09750">
    <property type="entry name" value="DRY_EERY"/>
    <property type="match status" value="1"/>
</dbReference>
<comment type="caution">
    <text evidence="5">The sequence shown here is derived from an EMBL/GenBank/DDBJ whole genome shotgun (WGS) entry which is preliminary data.</text>
</comment>
<sequence length="637" mass="74807">MWHEAKRQEKQLRARMIDTVKRNERKKKYYDNIRKDPDQFMQIHGRRSIIHTERSIAKAAEDSNILRPWMGDKDVMIDRFDARSHLDHIPSKDEIKRSTSPDPVKEKEDLVCDFERYRVLIINEFKGVSEKSYLKKIADAEFWASNAHETRKAELEKKKKSSENKANIGFSYENSETVRGRKVEPHFENESDDELPEPEDIDVDINTAEMDASAQRRMNGVGEGYGIGRSLCVSLLRADAQAQHDQQTLKNIEKQKNALAGRDAKHERMLLRKQRAAIVGKGCQDGEQGATTTLLSFIAKKNKKDSDKGRLLLQNSSSESDSDDDKKPEFITTFGGGKGSDEERERVNRFTLGPHLSRLDQQEKNPIHKLTKREKTPEFVEWGEKPSTSTTTAAKKKEPEDVKKRGRSRSKSSTSRSRSGSRDAPMWKRKRSDSERSKSDKRSSDSSSSSSDEKSASEDVKMLEIRSSMSDSEKERIEIENRKRRVKLTKKLVKENKVTAPDDGSDSEDEKAAIARKIRKKMHEKLRQTREELQRDEEKKRREAYREKRVRDELIHIEEQERCERERERRRQERKKLDEADKEGRRHRSRTRSRSRSRSRSRDRKKEHRRDRSSDHSRDRHRDRDRRDHRDRYSSRR</sequence>
<feature type="compositionally biased region" description="Basic residues" evidence="3">
    <location>
        <begin position="482"/>
        <end position="491"/>
    </location>
</feature>
<feature type="compositionally biased region" description="Basic and acidic residues" evidence="3">
    <location>
        <begin position="525"/>
        <end position="584"/>
    </location>
</feature>
<feature type="compositionally biased region" description="Basic residues" evidence="3">
    <location>
        <begin position="585"/>
        <end position="609"/>
    </location>
</feature>
<feature type="region of interest" description="Disordered" evidence="3">
    <location>
        <begin position="309"/>
        <end position="637"/>
    </location>
</feature>
<feature type="compositionally biased region" description="Basic and acidic residues" evidence="3">
    <location>
        <begin position="339"/>
        <end position="348"/>
    </location>
</feature>
<protein>
    <recommendedName>
        <fullName evidence="4">Suppressor of white apricot N-terminal domain-containing protein</fullName>
    </recommendedName>
</protein>
<feature type="compositionally biased region" description="Basic and acidic residues" evidence="3">
    <location>
        <begin position="432"/>
        <end position="444"/>
    </location>
</feature>
<feature type="compositionally biased region" description="Basic and acidic residues" evidence="3">
    <location>
        <begin position="357"/>
        <end position="366"/>
    </location>
</feature>
<dbReference type="InterPro" id="IPR040397">
    <property type="entry name" value="SWAP"/>
</dbReference>
<dbReference type="InterPro" id="IPR019147">
    <property type="entry name" value="SWAP_N_domain"/>
</dbReference>
<name>A0A8S1H2X6_9PELO</name>
<feature type="compositionally biased region" description="Basic and acidic residues" evidence="3">
    <location>
        <begin position="373"/>
        <end position="384"/>
    </location>
</feature>
<feature type="domain" description="Suppressor of white apricot N-terminal" evidence="4">
    <location>
        <begin position="39"/>
        <end position="176"/>
    </location>
</feature>
<dbReference type="AlphaFoldDB" id="A0A8S1H2X6"/>
<proteinExistence type="predicted"/>
<feature type="compositionally biased region" description="Basic and acidic residues" evidence="3">
    <location>
        <begin position="610"/>
        <end position="637"/>
    </location>
</feature>